<evidence type="ECO:0000313" key="4">
    <source>
        <dbReference type="Proteomes" id="UP000792457"/>
    </source>
</evidence>
<feature type="transmembrane region" description="Helical" evidence="1">
    <location>
        <begin position="123"/>
        <end position="147"/>
    </location>
</feature>
<dbReference type="GO" id="GO:0071782">
    <property type="term" value="C:endoplasmic reticulum tubular network"/>
    <property type="evidence" value="ECO:0007669"/>
    <property type="project" value="TreeGrafter"/>
</dbReference>
<dbReference type="EMBL" id="KZ308701">
    <property type="protein sequence ID" value="KAG8233277.1"/>
    <property type="molecule type" value="Genomic_DNA"/>
</dbReference>
<evidence type="ECO:0000256" key="2">
    <source>
        <dbReference type="SAM" id="MobiDB-lite"/>
    </source>
</evidence>
<dbReference type="Pfam" id="PF03134">
    <property type="entry name" value="TB2_DP1_HVA22"/>
    <property type="match status" value="1"/>
</dbReference>
<gene>
    <name evidence="3" type="ORF">J437_LFUL013841</name>
</gene>
<feature type="transmembrane region" description="Helical" evidence="1">
    <location>
        <begin position="92"/>
        <end position="111"/>
    </location>
</feature>
<dbReference type="InterPro" id="IPR004345">
    <property type="entry name" value="TB2_DP1_HVA22"/>
</dbReference>
<evidence type="ECO:0000313" key="3">
    <source>
        <dbReference type="EMBL" id="KAG8233277.1"/>
    </source>
</evidence>
<keyword evidence="4" id="KW-1185">Reference proteome</keyword>
<dbReference type="GO" id="GO:0005789">
    <property type="term" value="C:endoplasmic reticulum membrane"/>
    <property type="evidence" value="ECO:0007669"/>
    <property type="project" value="TreeGrafter"/>
</dbReference>
<dbReference type="GO" id="GO:0008017">
    <property type="term" value="F:microtubule binding"/>
    <property type="evidence" value="ECO:0007669"/>
    <property type="project" value="TreeGrafter"/>
</dbReference>
<comment type="subcellular location">
    <subcellularLocation>
        <location evidence="1">Membrane</location>
        <topology evidence="1">Multi-pass membrane protein</topology>
    </subcellularLocation>
</comment>
<dbReference type="GO" id="GO:0071786">
    <property type="term" value="P:endoplasmic reticulum tubular network organization"/>
    <property type="evidence" value="ECO:0007669"/>
    <property type="project" value="TreeGrafter"/>
</dbReference>
<dbReference type="OrthoDB" id="10009287at2759"/>
<proteinExistence type="inferred from homology"/>
<keyword evidence="1" id="KW-0812">Transmembrane</keyword>
<feature type="transmembrane region" description="Helical" evidence="1">
    <location>
        <begin position="67"/>
        <end position="86"/>
    </location>
</feature>
<dbReference type="AlphaFoldDB" id="A0A8K0KF19"/>
<reference evidence="3" key="2">
    <citation type="submission" date="2017-10" db="EMBL/GenBank/DDBJ databases">
        <title>Ladona fulva Genome sequencing and assembly.</title>
        <authorList>
            <person name="Murali S."/>
            <person name="Richards S."/>
            <person name="Bandaranaike D."/>
            <person name="Bellair M."/>
            <person name="Blankenburg K."/>
            <person name="Chao H."/>
            <person name="Dinh H."/>
            <person name="Doddapaneni H."/>
            <person name="Dugan-Rocha S."/>
            <person name="Elkadiri S."/>
            <person name="Gnanaolivu R."/>
            <person name="Hernandez B."/>
            <person name="Skinner E."/>
            <person name="Javaid M."/>
            <person name="Lee S."/>
            <person name="Li M."/>
            <person name="Ming W."/>
            <person name="Munidasa M."/>
            <person name="Muniz J."/>
            <person name="Nguyen L."/>
            <person name="Hughes D."/>
            <person name="Osuji N."/>
            <person name="Pu L.-L."/>
            <person name="Puazo M."/>
            <person name="Qu C."/>
            <person name="Quiroz J."/>
            <person name="Raj R."/>
            <person name="Weissenberger G."/>
            <person name="Xin Y."/>
            <person name="Zou X."/>
            <person name="Han Y."/>
            <person name="Worley K."/>
            <person name="Muzny D."/>
            <person name="Gibbs R."/>
        </authorList>
    </citation>
    <scope>NUCLEOTIDE SEQUENCE</scope>
    <source>
        <strain evidence="3">Sampled in the wild</strain>
    </source>
</reference>
<dbReference type="PANTHER" id="PTHR12300">
    <property type="entry name" value="HVA22-LIKE PROTEINS"/>
    <property type="match status" value="1"/>
</dbReference>
<comment type="similarity">
    <text evidence="1">Belongs to the DP1 family.</text>
</comment>
<comment type="caution">
    <text evidence="3">The sequence shown here is derived from an EMBL/GenBank/DDBJ whole genome shotgun (WGS) entry which is preliminary data.</text>
</comment>
<name>A0A8K0KF19_LADFU</name>
<dbReference type="Proteomes" id="UP000792457">
    <property type="component" value="Unassembled WGS sequence"/>
</dbReference>
<organism evidence="3 4">
    <name type="scientific">Ladona fulva</name>
    <name type="common">Scarce chaser dragonfly</name>
    <name type="synonym">Libellula fulva</name>
    <dbReference type="NCBI Taxonomy" id="123851"/>
    <lineage>
        <taxon>Eukaryota</taxon>
        <taxon>Metazoa</taxon>
        <taxon>Ecdysozoa</taxon>
        <taxon>Arthropoda</taxon>
        <taxon>Hexapoda</taxon>
        <taxon>Insecta</taxon>
        <taxon>Pterygota</taxon>
        <taxon>Palaeoptera</taxon>
        <taxon>Odonata</taxon>
        <taxon>Epiprocta</taxon>
        <taxon>Anisoptera</taxon>
        <taxon>Libelluloidea</taxon>
        <taxon>Libellulidae</taxon>
        <taxon>Ladona</taxon>
    </lineage>
</organism>
<evidence type="ECO:0000256" key="1">
    <source>
        <dbReference type="RuleBase" id="RU362006"/>
    </source>
</evidence>
<dbReference type="GO" id="GO:0005881">
    <property type="term" value="C:cytoplasmic microtubule"/>
    <property type="evidence" value="ECO:0007669"/>
    <property type="project" value="TreeGrafter"/>
</dbReference>
<feature type="region of interest" description="Disordered" evidence="2">
    <location>
        <begin position="270"/>
        <end position="291"/>
    </location>
</feature>
<sequence>MTAHSSTRSASLLSQWNDRRLGGSGGGGRRARGRLSEGFLRGRMVPDGPSPEDGPGRTRWTSLRCPVTVANVSVLFALACVLFPAVANYTFFVYRLVFGTLYPAYASYKAVRSRDVREYVKWMMYWIVFALFTCGETITDVFLSFWFPFYYEIKIGFVLWLLSPATKGSSILYRKFVHPMLTNREQEIDEYIARAKEQGYHTVLHLGSKGVNYATNVIMQTAIKSFSYCNQMRSHEDLSLQAFNTQSLFPSPDLANDVVMGTHLSPLASDEEDALANASRATPVRKKKKAQ</sequence>
<accession>A0A8K0KF19</accession>
<keyword evidence="1" id="KW-1133">Transmembrane helix</keyword>
<keyword evidence="1" id="KW-0472">Membrane</keyword>
<protein>
    <recommendedName>
        <fullName evidence="1">Receptor expression-enhancing protein</fullName>
    </recommendedName>
</protein>
<dbReference type="PANTHER" id="PTHR12300:SF117">
    <property type="entry name" value="LP05237P-RELATED"/>
    <property type="match status" value="1"/>
</dbReference>
<reference evidence="3" key="1">
    <citation type="submission" date="2013-04" db="EMBL/GenBank/DDBJ databases">
        <authorList>
            <person name="Qu J."/>
            <person name="Murali S.C."/>
            <person name="Bandaranaike D."/>
            <person name="Bellair M."/>
            <person name="Blankenburg K."/>
            <person name="Chao H."/>
            <person name="Dinh H."/>
            <person name="Doddapaneni H."/>
            <person name="Downs B."/>
            <person name="Dugan-Rocha S."/>
            <person name="Elkadiri S."/>
            <person name="Gnanaolivu R.D."/>
            <person name="Hernandez B."/>
            <person name="Javaid M."/>
            <person name="Jayaseelan J.C."/>
            <person name="Lee S."/>
            <person name="Li M."/>
            <person name="Ming W."/>
            <person name="Munidasa M."/>
            <person name="Muniz J."/>
            <person name="Nguyen L."/>
            <person name="Ongeri F."/>
            <person name="Osuji N."/>
            <person name="Pu L.-L."/>
            <person name="Puazo M."/>
            <person name="Qu C."/>
            <person name="Quiroz J."/>
            <person name="Raj R."/>
            <person name="Weissenberger G."/>
            <person name="Xin Y."/>
            <person name="Zou X."/>
            <person name="Han Y."/>
            <person name="Richards S."/>
            <person name="Worley K."/>
            <person name="Muzny D."/>
            <person name="Gibbs R."/>
        </authorList>
    </citation>
    <scope>NUCLEOTIDE SEQUENCE</scope>
    <source>
        <strain evidence="3">Sampled in the wild</strain>
    </source>
</reference>